<evidence type="ECO:0000313" key="2">
    <source>
        <dbReference type="Proteomes" id="UP001241377"/>
    </source>
</evidence>
<organism evidence="1 2">
    <name type="scientific">Naganishia cerealis</name>
    <dbReference type="NCBI Taxonomy" id="610337"/>
    <lineage>
        <taxon>Eukaryota</taxon>
        <taxon>Fungi</taxon>
        <taxon>Dikarya</taxon>
        <taxon>Basidiomycota</taxon>
        <taxon>Agaricomycotina</taxon>
        <taxon>Tremellomycetes</taxon>
        <taxon>Filobasidiales</taxon>
        <taxon>Filobasidiaceae</taxon>
        <taxon>Naganishia</taxon>
    </lineage>
</organism>
<evidence type="ECO:0000313" key="1">
    <source>
        <dbReference type="EMBL" id="KAJ9104807.1"/>
    </source>
</evidence>
<dbReference type="EMBL" id="JASBWR010000039">
    <property type="protein sequence ID" value="KAJ9104807.1"/>
    <property type="molecule type" value="Genomic_DNA"/>
</dbReference>
<protein>
    <submittedName>
        <fullName evidence="1">Uncharacterized protein</fullName>
    </submittedName>
</protein>
<gene>
    <name evidence="1" type="ORF">QFC19_003948</name>
</gene>
<keyword evidence="2" id="KW-1185">Reference proteome</keyword>
<name>A0ACC2W2D5_9TREE</name>
<reference evidence="1" key="1">
    <citation type="submission" date="2023-04" db="EMBL/GenBank/DDBJ databases">
        <title>Draft Genome sequencing of Naganishia species isolated from polar environments using Oxford Nanopore Technology.</title>
        <authorList>
            <person name="Leo P."/>
            <person name="Venkateswaran K."/>
        </authorList>
    </citation>
    <scope>NUCLEOTIDE SEQUENCE</scope>
    <source>
        <strain evidence="1">MNA-CCFEE 5261</strain>
    </source>
</reference>
<proteinExistence type="predicted"/>
<sequence>MQSPDMTSNIEIAKPDWETYCGKIADLIVQEQSPKRLLDIRGKIYELLSHCIPPTIILKVCLLASFNNMMSDRYIT</sequence>
<accession>A0ACC2W2D5</accession>
<dbReference type="Proteomes" id="UP001241377">
    <property type="component" value="Unassembled WGS sequence"/>
</dbReference>
<comment type="caution">
    <text evidence="1">The sequence shown here is derived from an EMBL/GenBank/DDBJ whole genome shotgun (WGS) entry which is preliminary data.</text>
</comment>